<dbReference type="EMBL" id="LWDF02001282">
    <property type="protein sequence ID" value="KAE8239541.1"/>
    <property type="molecule type" value="Genomic_DNA"/>
</dbReference>
<keyword evidence="2" id="KW-1185">Reference proteome</keyword>
<gene>
    <name evidence="1" type="ORF">A4X13_0g8150</name>
</gene>
<evidence type="ECO:0000313" key="2">
    <source>
        <dbReference type="Proteomes" id="UP000077521"/>
    </source>
</evidence>
<evidence type="ECO:0000313" key="1">
    <source>
        <dbReference type="EMBL" id="KAE8239541.1"/>
    </source>
</evidence>
<dbReference type="Proteomes" id="UP000077521">
    <property type="component" value="Unassembled WGS sequence"/>
</dbReference>
<accession>A0A177T2K9</accession>
<dbReference type="AlphaFoldDB" id="A0A177T2K9"/>
<name>A0A177T2K9_9BASI</name>
<organism evidence="1 2">
    <name type="scientific">Tilletia indica</name>
    <dbReference type="NCBI Taxonomy" id="43049"/>
    <lineage>
        <taxon>Eukaryota</taxon>
        <taxon>Fungi</taxon>
        <taxon>Dikarya</taxon>
        <taxon>Basidiomycota</taxon>
        <taxon>Ustilaginomycotina</taxon>
        <taxon>Exobasidiomycetes</taxon>
        <taxon>Tilletiales</taxon>
        <taxon>Tilletiaceae</taxon>
        <taxon>Tilletia</taxon>
    </lineage>
</organism>
<proteinExistence type="predicted"/>
<comment type="caution">
    <text evidence="1">The sequence shown here is derived from an EMBL/GenBank/DDBJ whole genome shotgun (WGS) entry which is preliminary data.</text>
</comment>
<reference evidence="1" key="2">
    <citation type="journal article" date="2019" name="IMA Fungus">
        <title>Genome sequencing and comparison of five Tilletia species to identify candidate genes for the detection of regulated species infecting wheat.</title>
        <authorList>
            <person name="Nguyen H.D.T."/>
            <person name="Sultana T."/>
            <person name="Kesanakurti P."/>
            <person name="Hambleton S."/>
        </authorList>
    </citation>
    <scope>NUCLEOTIDE SEQUENCE</scope>
    <source>
        <strain evidence="1">DAOMC 236416</strain>
    </source>
</reference>
<reference evidence="1" key="1">
    <citation type="submission" date="2016-04" db="EMBL/GenBank/DDBJ databases">
        <authorList>
            <person name="Nguyen H.D."/>
            <person name="Samba Siva P."/>
            <person name="Cullis J."/>
            <person name="Levesque C.A."/>
            <person name="Hambleton S."/>
        </authorList>
    </citation>
    <scope>NUCLEOTIDE SEQUENCE</scope>
    <source>
        <strain evidence="1">DAOMC 236416</strain>
    </source>
</reference>
<protein>
    <submittedName>
        <fullName evidence="1">Uncharacterized protein</fullName>
    </submittedName>
</protein>
<sequence>MPRQYNEVAERIVAVHILPTLMREPDAYNGDPYQPFVELFKMRWRQLGLLLKKLCKTSANADFPALKRFQLDGYTFSDLYWYGWYNWWPDAEFWELLKDSLPAAVKDLVLMLPTVQTDFEPAVLLQVEWPHLRTFTLMVDHSTLNVVIPGIEVAEDDRWNMRINRFLTQHLENIEVTNNFPESLGLQISIPHTFSKLKRCALNVTTND</sequence>